<dbReference type="RefSeq" id="XP_052945425.1">
    <property type="nucleotide sequence ID" value="XM_053092891.1"/>
</dbReference>
<dbReference type="GeneID" id="77732096"/>
<dbReference type="AlphaFoldDB" id="A0AA38H7K1"/>
<name>A0AA38H7K1_9TREE</name>
<dbReference type="EMBL" id="JAKWFO010000005">
    <property type="protein sequence ID" value="KAI9635648.1"/>
    <property type="molecule type" value="Genomic_DNA"/>
</dbReference>
<evidence type="ECO:0000256" key="2">
    <source>
        <dbReference type="SAM" id="MobiDB-lite"/>
    </source>
</evidence>
<sequence>MDQNRIPSSSPMQHHDACGRPTSSSNPSDPIAPSSTMPRPSSSQQSPPGQTSNHPWPLEKHGESSGSSTWASSSASWQSKDDEATVNPSSIASSSRLPSTHFLTEGDTDETMSSSPITPTEDIYLETPGSALLTSEPLNRSASTAPSPALSIPSTAPSPLPVPTSGRLATGSSASSRVGKRRLRASSLPYTITSHKRRRVAGDAPTPTEESARIFAQRLRDPQRLSVQQARARELGARLLAGRPLKGGCRPGEQIVVASHHPPINIKTLRSLDAHEILKQPQLRHDLLFDTLAFRPINASSAATYSETLTTGTELAATAEPASSSGAVAAVARGACTVTDMYWESVEMEITTGCRCTRWQVPVGQQVDVKSIKGKERMMECVCGKWRSDLNEDEWWSFQQSRMWKSRLPELIKTLREILISLMGSTTPCPNHFAHSFSREALDLHELTCPTVTHALVPQLYEALDPEFLTRRVRRQTFDFSLFEMLGEAMKVHCAPIRDGLVDEMVRTATGSGVAMGLRKCFDCVEIMKLDIANHQVHALRPYLWSCATQYELSAFHAFLASSSILLPSSSTRAWVRASSLRVVARASPAERTHLVGNCPCRLGDNTELVLRSAADGFTALIFGDQGWKMGEGKAGGRWQAFLNPKNGMAVEACSADSVPESLRMDVRRISAFHAEAVEMTIVHLLILACRDILPSIHPSLSPKASRKHLEDISNDLDLILSNHPVCGGEQDGEVALQLAARILRLEPSDLTSFPYTSAEHIQLERLADQLSKYITTHIRPDSTLFAHSFKRIEEVVRVMLTHEMLKLEGEMTVAQASAGGAGVAGIEACKAMRGIKSYSADSDDEDDSVPAAAGVAEGGPEKERTDSTAVRRQSRAVRERQRAEEKRLARLYGLEPVYGDMRALVKRMERIAGFNVRVFRQIYGEAGMVVGA</sequence>
<feature type="compositionally biased region" description="Low complexity" evidence="2">
    <location>
        <begin position="89"/>
        <end position="99"/>
    </location>
</feature>
<dbReference type="PANTHER" id="PTHR12832">
    <property type="entry name" value="TESTIS-SPECIFIC PROTEIN PBS13 T-COMPLEX 11"/>
    <property type="match status" value="1"/>
</dbReference>
<gene>
    <name evidence="3" type="ORF">MKK02DRAFT_44348</name>
</gene>
<dbReference type="Proteomes" id="UP001164286">
    <property type="component" value="Unassembled WGS sequence"/>
</dbReference>
<reference evidence="3" key="1">
    <citation type="journal article" date="2022" name="G3 (Bethesda)">
        <title>High quality genome of the basidiomycete yeast Dioszegia hungarica PDD-24b-2 isolated from cloud water.</title>
        <authorList>
            <person name="Jarrige D."/>
            <person name="Haridas S."/>
            <person name="Bleykasten-Grosshans C."/>
            <person name="Joly M."/>
            <person name="Nadalig T."/>
            <person name="Sancelme M."/>
            <person name="Vuilleumier S."/>
            <person name="Grigoriev I.V."/>
            <person name="Amato P."/>
            <person name="Bringel F."/>
        </authorList>
    </citation>
    <scope>NUCLEOTIDE SEQUENCE</scope>
    <source>
        <strain evidence="3">PDD-24b-2</strain>
    </source>
</reference>
<dbReference type="Pfam" id="PF05794">
    <property type="entry name" value="Tcp11"/>
    <property type="match status" value="1"/>
</dbReference>
<dbReference type="GO" id="GO:0010737">
    <property type="term" value="P:protein kinase A signaling"/>
    <property type="evidence" value="ECO:0007669"/>
    <property type="project" value="TreeGrafter"/>
</dbReference>
<accession>A0AA38H7K1</accession>
<proteinExistence type="inferred from homology"/>
<dbReference type="InterPro" id="IPR008862">
    <property type="entry name" value="Tcp11"/>
</dbReference>
<evidence type="ECO:0000313" key="3">
    <source>
        <dbReference type="EMBL" id="KAI9635648.1"/>
    </source>
</evidence>
<keyword evidence="4" id="KW-1185">Reference proteome</keyword>
<feature type="region of interest" description="Disordered" evidence="2">
    <location>
        <begin position="1"/>
        <end position="122"/>
    </location>
</feature>
<feature type="region of interest" description="Disordered" evidence="2">
    <location>
        <begin position="839"/>
        <end position="882"/>
    </location>
</feature>
<feature type="compositionally biased region" description="Polar residues" evidence="2">
    <location>
        <begin position="138"/>
        <end position="155"/>
    </location>
</feature>
<comment type="caution">
    <text evidence="3">The sequence shown here is derived from an EMBL/GenBank/DDBJ whole genome shotgun (WGS) entry which is preliminary data.</text>
</comment>
<comment type="similarity">
    <text evidence="1">Belongs to the TCP11 family.</text>
</comment>
<evidence type="ECO:0000256" key="1">
    <source>
        <dbReference type="ARBA" id="ARBA00010954"/>
    </source>
</evidence>
<dbReference type="PANTHER" id="PTHR12832:SF11">
    <property type="entry name" value="LD23868P"/>
    <property type="match status" value="1"/>
</dbReference>
<feature type="compositionally biased region" description="Polar residues" evidence="2">
    <location>
        <begin position="1"/>
        <end position="12"/>
    </location>
</feature>
<organism evidence="3 4">
    <name type="scientific">Dioszegia hungarica</name>
    <dbReference type="NCBI Taxonomy" id="4972"/>
    <lineage>
        <taxon>Eukaryota</taxon>
        <taxon>Fungi</taxon>
        <taxon>Dikarya</taxon>
        <taxon>Basidiomycota</taxon>
        <taxon>Agaricomycotina</taxon>
        <taxon>Tremellomycetes</taxon>
        <taxon>Tremellales</taxon>
        <taxon>Bulleribasidiaceae</taxon>
        <taxon>Dioszegia</taxon>
    </lineage>
</organism>
<protein>
    <submittedName>
        <fullName evidence="3">T-complex protein 11-domain-containing protein</fullName>
    </submittedName>
</protein>
<feature type="compositionally biased region" description="Low complexity" evidence="2">
    <location>
        <begin position="33"/>
        <end position="52"/>
    </location>
</feature>
<feature type="compositionally biased region" description="Low complexity" evidence="2">
    <location>
        <begin position="64"/>
        <end position="78"/>
    </location>
</feature>
<feature type="region of interest" description="Disordered" evidence="2">
    <location>
        <begin position="138"/>
        <end position="190"/>
    </location>
</feature>
<evidence type="ECO:0000313" key="4">
    <source>
        <dbReference type="Proteomes" id="UP001164286"/>
    </source>
</evidence>